<feature type="non-terminal residue" evidence="1">
    <location>
        <position position="1"/>
    </location>
</feature>
<gene>
    <name evidence="1" type="ORF">N324_07988</name>
</gene>
<feature type="non-terminal residue" evidence="1">
    <location>
        <position position="77"/>
    </location>
</feature>
<protein>
    <submittedName>
        <fullName evidence="1">Uncharacterized protein</fullName>
    </submittedName>
</protein>
<name>A0A091LKT3_9AVES</name>
<proteinExistence type="predicted"/>
<keyword evidence="2" id="KW-1185">Reference proteome</keyword>
<evidence type="ECO:0000313" key="1">
    <source>
        <dbReference type="EMBL" id="KFP43441.1"/>
    </source>
</evidence>
<organism evidence="1 2">
    <name type="scientific">Chlamydotis macqueenii</name>
    <name type="common">Macqueen's bustard</name>
    <dbReference type="NCBI Taxonomy" id="187382"/>
    <lineage>
        <taxon>Eukaryota</taxon>
        <taxon>Metazoa</taxon>
        <taxon>Chordata</taxon>
        <taxon>Craniata</taxon>
        <taxon>Vertebrata</taxon>
        <taxon>Euteleostomi</taxon>
        <taxon>Archelosauria</taxon>
        <taxon>Archosauria</taxon>
        <taxon>Dinosauria</taxon>
        <taxon>Saurischia</taxon>
        <taxon>Theropoda</taxon>
        <taxon>Coelurosauria</taxon>
        <taxon>Aves</taxon>
        <taxon>Neognathae</taxon>
        <taxon>Neoaves</taxon>
        <taxon>Otidimorphae</taxon>
        <taxon>Otidiformes</taxon>
        <taxon>Otididae</taxon>
        <taxon>Chlamydotis</taxon>
    </lineage>
</organism>
<accession>A0A091LKT3</accession>
<sequence>LLVSLFQSCQTGVTQWLAARSGLLQTAAVQGQCRRMLYGVFQRRKAGQFRLSKSCGGLIQANGAITQQNRSFYNTNK</sequence>
<dbReference type="AlphaFoldDB" id="A0A091LKT3"/>
<dbReference type="Proteomes" id="UP000053330">
    <property type="component" value="Unassembled WGS sequence"/>
</dbReference>
<reference evidence="1 2" key="1">
    <citation type="submission" date="2014-04" db="EMBL/GenBank/DDBJ databases">
        <title>Genome evolution of avian class.</title>
        <authorList>
            <person name="Zhang G."/>
            <person name="Li C."/>
        </authorList>
    </citation>
    <scope>NUCLEOTIDE SEQUENCE [LARGE SCALE GENOMIC DNA]</scope>
    <source>
        <strain evidence="1">BGI_N324</strain>
    </source>
</reference>
<dbReference type="EMBL" id="KK756279">
    <property type="protein sequence ID" value="KFP43441.1"/>
    <property type="molecule type" value="Genomic_DNA"/>
</dbReference>
<evidence type="ECO:0000313" key="2">
    <source>
        <dbReference type="Proteomes" id="UP000053330"/>
    </source>
</evidence>